<sequence length="296" mass="33480">MQKPYLLWSEVPYAGEARPPDDPVTPDAGSWPLVYLKRRPDGEIVTPGGKRLKLAIKSPYDIDFERELKTVKETLNSLSPEQKKIAVYYGTGVPTKQWTPVIDRLIDSYNVSPTAAAFILAVVHGAASDAMVVTWRLKYEWDVARPNQYDQTLETFICTPRFPTYPSGHAVLSGCTEVVLSYFFPKESHKLRKIAEDDALSRLYGGVHFPSDNNEGLKLGRTVGRAVINMIQKQPGISRDMVSRSYRNANLFPDRYRQFIPYEFPGECSSLILSDGKNKSTLQNLDAPKPFLKRQY</sequence>
<gene>
    <name evidence="2" type="ORF">D3H55_20745</name>
</gene>
<evidence type="ECO:0000313" key="3">
    <source>
        <dbReference type="Proteomes" id="UP000265801"/>
    </source>
</evidence>
<dbReference type="EMBL" id="QXIR01000039">
    <property type="protein sequence ID" value="RIW28836.1"/>
    <property type="molecule type" value="Genomic_DNA"/>
</dbReference>
<name>A0A3A1QP41_9BACI</name>
<feature type="domain" description="Phosphatidic acid phosphatase type 2/haloperoxidase" evidence="1">
    <location>
        <begin position="130"/>
        <end position="233"/>
    </location>
</feature>
<reference evidence="2 3" key="1">
    <citation type="submission" date="2018-09" db="EMBL/GenBank/DDBJ databases">
        <title>Bacillus saliacetes sp. nov., isolated from Thai shrimp paste (Ka-pi).</title>
        <authorList>
            <person name="Daroonpunt R."/>
            <person name="Tanasupawat S."/>
            <person name="Yiamsombut S."/>
        </authorList>
    </citation>
    <scope>NUCLEOTIDE SEQUENCE [LARGE SCALE GENOMIC DNA]</scope>
    <source>
        <strain evidence="2 3">SKP7-4</strain>
    </source>
</reference>
<dbReference type="Proteomes" id="UP000265801">
    <property type="component" value="Unassembled WGS sequence"/>
</dbReference>
<proteinExistence type="predicted"/>
<organism evidence="2 3">
    <name type="scientific">Bacillus salacetis</name>
    <dbReference type="NCBI Taxonomy" id="2315464"/>
    <lineage>
        <taxon>Bacteria</taxon>
        <taxon>Bacillati</taxon>
        <taxon>Bacillota</taxon>
        <taxon>Bacilli</taxon>
        <taxon>Bacillales</taxon>
        <taxon>Bacillaceae</taxon>
        <taxon>Bacillus</taxon>
    </lineage>
</organism>
<keyword evidence="3" id="KW-1185">Reference proteome</keyword>
<evidence type="ECO:0000259" key="1">
    <source>
        <dbReference type="Pfam" id="PF01569"/>
    </source>
</evidence>
<accession>A0A3A1QP41</accession>
<protein>
    <submittedName>
        <fullName evidence="2">Phosphatase PAP2 family protein</fullName>
    </submittedName>
</protein>
<dbReference type="PANTHER" id="PTHR34599:SF1">
    <property type="entry name" value="PHOSPHATIDIC ACID PHOSPHATASE TYPE 2_HALOPEROXIDASE DOMAIN-CONTAINING PROTEIN"/>
    <property type="match status" value="1"/>
</dbReference>
<dbReference type="Pfam" id="PF01569">
    <property type="entry name" value="PAP2"/>
    <property type="match status" value="1"/>
</dbReference>
<dbReference type="SUPFAM" id="SSF48317">
    <property type="entry name" value="Acid phosphatase/Vanadium-dependent haloperoxidase"/>
    <property type="match status" value="1"/>
</dbReference>
<evidence type="ECO:0000313" key="2">
    <source>
        <dbReference type="EMBL" id="RIW28836.1"/>
    </source>
</evidence>
<dbReference type="AlphaFoldDB" id="A0A3A1QP41"/>
<dbReference type="OrthoDB" id="7793240at2"/>
<dbReference type="InterPro" id="IPR000326">
    <property type="entry name" value="PAP2/HPO"/>
</dbReference>
<dbReference type="CDD" id="cd03398">
    <property type="entry name" value="PAP2_haloperoxidase"/>
    <property type="match status" value="1"/>
</dbReference>
<comment type="caution">
    <text evidence="2">The sequence shown here is derived from an EMBL/GenBank/DDBJ whole genome shotgun (WGS) entry which is preliminary data.</text>
</comment>
<dbReference type="PANTHER" id="PTHR34599">
    <property type="entry name" value="PEROXIDASE-RELATED"/>
    <property type="match status" value="1"/>
</dbReference>
<dbReference type="Gene3D" id="1.10.606.20">
    <property type="match status" value="1"/>
</dbReference>
<dbReference type="InterPro" id="IPR052559">
    <property type="entry name" value="V-haloperoxidase"/>
</dbReference>
<dbReference type="RefSeq" id="WP_119549213.1">
    <property type="nucleotide sequence ID" value="NZ_QXIR01000039.1"/>
</dbReference>
<dbReference type="InterPro" id="IPR036938">
    <property type="entry name" value="PAP2/HPO_sf"/>
</dbReference>